<dbReference type="EMBL" id="VSRR010103674">
    <property type="protein sequence ID" value="MPC95818.1"/>
    <property type="molecule type" value="Genomic_DNA"/>
</dbReference>
<name>A0A5B7JRY8_PORTR</name>
<evidence type="ECO:0000256" key="1">
    <source>
        <dbReference type="SAM" id="MobiDB-lite"/>
    </source>
</evidence>
<gene>
    <name evidence="2" type="ORF">E2C01_091045</name>
</gene>
<comment type="caution">
    <text evidence="2">The sequence shown here is derived from an EMBL/GenBank/DDBJ whole genome shotgun (WGS) entry which is preliminary data.</text>
</comment>
<proteinExistence type="predicted"/>
<keyword evidence="3" id="KW-1185">Reference proteome</keyword>
<feature type="region of interest" description="Disordered" evidence="1">
    <location>
        <begin position="46"/>
        <end position="167"/>
    </location>
</feature>
<feature type="compositionally biased region" description="Basic and acidic residues" evidence="1">
    <location>
        <begin position="46"/>
        <end position="56"/>
    </location>
</feature>
<evidence type="ECO:0000313" key="2">
    <source>
        <dbReference type="EMBL" id="MPC95818.1"/>
    </source>
</evidence>
<feature type="compositionally biased region" description="Polar residues" evidence="1">
    <location>
        <begin position="78"/>
        <end position="92"/>
    </location>
</feature>
<sequence length="184" mass="20050">MQSDWYHTLCVGLKEASQRLLSNDFLIGLCPECLDTTRAWWEEKCKAKDKGDKGRTGEAPGPSSEGEVEVVGGATCALTPQESDYSHSNKAVTDSVVAKGSGGEELRVEEDSSLGEASKEVKLQEEARGGARSKKVQDTPSQTQANSKRLQEVNGQRGKENQANVESVWMGVGQQSWRYIQDGK</sequence>
<dbReference type="AlphaFoldDB" id="A0A5B7JRY8"/>
<feature type="compositionally biased region" description="Basic and acidic residues" evidence="1">
    <location>
        <begin position="117"/>
        <end position="129"/>
    </location>
</feature>
<feature type="compositionally biased region" description="Polar residues" evidence="1">
    <location>
        <begin position="138"/>
        <end position="148"/>
    </location>
</feature>
<reference evidence="2 3" key="1">
    <citation type="submission" date="2019-05" db="EMBL/GenBank/DDBJ databases">
        <title>Another draft genome of Portunus trituberculatus and its Hox gene families provides insights of decapod evolution.</title>
        <authorList>
            <person name="Jeong J.-H."/>
            <person name="Song I."/>
            <person name="Kim S."/>
            <person name="Choi T."/>
            <person name="Kim D."/>
            <person name="Ryu S."/>
            <person name="Kim W."/>
        </authorList>
    </citation>
    <scope>NUCLEOTIDE SEQUENCE [LARGE SCALE GENOMIC DNA]</scope>
    <source>
        <tissue evidence="2">Muscle</tissue>
    </source>
</reference>
<accession>A0A5B7JRY8</accession>
<dbReference type="Proteomes" id="UP000324222">
    <property type="component" value="Unassembled WGS sequence"/>
</dbReference>
<evidence type="ECO:0000313" key="3">
    <source>
        <dbReference type="Proteomes" id="UP000324222"/>
    </source>
</evidence>
<protein>
    <submittedName>
        <fullName evidence="2">Uncharacterized protein</fullName>
    </submittedName>
</protein>
<organism evidence="2 3">
    <name type="scientific">Portunus trituberculatus</name>
    <name type="common">Swimming crab</name>
    <name type="synonym">Neptunus trituberculatus</name>
    <dbReference type="NCBI Taxonomy" id="210409"/>
    <lineage>
        <taxon>Eukaryota</taxon>
        <taxon>Metazoa</taxon>
        <taxon>Ecdysozoa</taxon>
        <taxon>Arthropoda</taxon>
        <taxon>Crustacea</taxon>
        <taxon>Multicrustacea</taxon>
        <taxon>Malacostraca</taxon>
        <taxon>Eumalacostraca</taxon>
        <taxon>Eucarida</taxon>
        <taxon>Decapoda</taxon>
        <taxon>Pleocyemata</taxon>
        <taxon>Brachyura</taxon>
        <taxon>Eubrachyura</taxon>
        <taxon>Portunoidea</taxon>
        <taxon>Portunidae</taxon>
        <taxon>Portuninae</taxon>
        <taxon>Portunus</taxon>
    </lineage>
</organism>